<keyword evidence="8" id="KW-0464">Manganese</keyword>
<dbReference type="OrthoDB" id="10261878at2759"/>
<proteinExistence type="evidence at transcript level"/>
<evidence type="ECO:0000256" key="9">
    <source>
        <dbReference type="ARBA" id="ARBA00043990"/>
    </source>
</evidence>
<feature type="non-terminal residue" evidence="17">
    <location>
        <position position="1"/>
    </location>
</feature>
<dbReference type="EMBL" id="HAAD01005147">
    <property type="protein sequence ID" value="CDG71379.1"/>
    <property type="molecule type" value="mRNA"/>
</dbReference>
<dbReference type="Gene3D" id="3.40.350.10">
    <property type="entry name" value="Creatinase/prolidase N-terminal domain"/>
    <property type="match status" value="1"/>
</dbReference>
<evidence type="ECO:0000256" key="6">
    <source>
        <dbReference type="ARBA" id="ARBA00022997"/>
    </source>
</evidence>
<evidence type="ECO:0000256" key="15">
    <source>
        <dbReference type="ARBA" id="ARBA00048994"/>
    </source>
</evidence>
<evidence type="ECO:0000256" key="7">
    <source>
        <dbReference type="ARBA" id="ARBA00023049"/>
    </source>
</evidence>
<sequence length="577" mass="65591">MPLLTAMFQDRIISLKFDFEWPPRSLDLTAPDFWLGDILKTKYFEDEDVEEDDEEIVPVIEEGNKQQLRLHGQQRRNEIALDGLFAPPNQMGLLYFHLGNQTHKVPRELHSLNRKRLLEKLSPKVPNSPAFIILQGGESQTLYSSDTEPLFRQESYFHWLFGVKEPDCYGAVDITTGKSILFVPRLPESYIIWMGSIHPTEHFQNIYAVDEVYYTDEIAKVLSSKQAALLLTLHGLNTDSQKYTKEATFDGIEGFQVDNKILFPEITECRVFKTPFEIDVIRYTNKISSEAHKEVMKHIRPHMKEYQLESLFEHYVHARGGCRRVSYCCIAASGTNCATLHYGHAGAPNDKTILDGDMCLFDMGGEYYCYASDITCSFPCNGIFTTKQKAIYEAVLKSSRAVINACKPGVNWVDMHLLADRTHLEELKAIGILQGEVDEMMKARLGALFMPHGLGHFMGLDVHDVGGYLAGQERLKEPGLRSLRTVRNLEENMVITVEPGIYFIKELINNYCNNPIYSGFIVRDVIAQYYDFGGVRIEDDVLITANGCECLTDVPRTVSDIEQHMALGRQSDVNVLL</sequence>
<dbReference type="SMART" id="SM01011">
    <property type="entry name" value="AMP_N"/>
    <property type="match status" value="1"/>
</dbReference>
<evidence type="ECO:0000256" key="1">
    <source>
        <dbReference type="ARBA" id="ARBA00001936"/>
    </source>
</evidence>
<evidence type="ECO:0000256" key="10">
    <source>
        <dbReference type="ARBA" id="ARBA00044051"/>
    </source>
</evidence>
<evidence type="ECO:0000256" key="12">
    <source>
        <dbReference type="ARBA" id="ARBA00044252"/>
    </source>
</evidence>
<keyword evidence="7" id="KW-0482">Metalloprotease</keyword>
<dbReference type="EC" id="3.4.13.9" evidence="10"/>
<dbReference type="InterPro" id="IPR036005">
    <property type="entry name" value="Creatinase/aminopeptidase-like"/>
</dbReference>
<evidence type="ECO:0000256" key="8">
    <source>
        <dbReference type="ARBA" id="ARBA00023211"/>
    </source>
</evidence>
<protein>
    <recommendedName>
        <fullName evidence="11">Xaa-Pro dipeptidase</fullName>
        <ecNumber evidence="10">3.4.13.9</ecNumber>
    </recommendedName>
    <alternativeName>
        <fullName evidence="14">Imidodipeptidase</fullName>
    </alternativeName>
    <alternativeName>
        <fullName evidence="12">Peptidase D</fullName>
    </alternativeName>
    <alternativeName>
        <fullName evidence="13">Proline dipeptidase</fullName>
    </alternativeName>
</protein>
<dbReference type="PANTHER" id="PTHR48480:SF2">
    <property type="entry name" value="PEPTIDASE D"/>
    <property type="match status" value="1"/>
</dbReference>
<dbReference type="GO" id="GO:0006508">
    <property type="term" value="P:proteolysis"/>
    <property type="evidence" value="ECO:0007669"/>
    <property type="project" value="UniProtKB-KW"/>
</dbReference>
<evidence type="ECO:0000256" key="11">
    <source>
        <dbReference type="ARBA" id="ARBA00044141"/>
    </source>
</evidence>
<dbReference type="SUPFAM" id="SSF53092">
    <property type="entry name" value="Creatinase/prolidase N-terminal domain"/>
    <property type="match status" value="1"/>
</dbReference>
<dbReference type="InterPro" id="IPR052433">
    <property type="entry name" value="X-Pro_dipept-like"/>
</dbReference>
<dbReference type="FunFam" id="3.90.230.10:FF:000002">
    <property type="entry name" value="Xaa-Pro aminopeptidase 3"/>
    <property type="match status" value="1"/>
</dbReference>
<dbReference type="InterPro" id="IPR029149">
    <property type="entry name" value="Creatin/AminoP/Spt16_N"/>
</dbReference>
<keyword evidence="4" id="KW-0479">Metal-binding</keyword>
<organism evidence="17">
    <name type="scientific">Hydra vulgaris</name>
    <name type="common">Hydra</name>
    <name type="synonym">Hydra attenuata</name>
    <dbReference type="NCBI Taxonomy" id="6087"/>
    <lineage>
        <taxon>Eukaryota</taxon>
        <taxon>Metazoa</taxon>
        <taxon>Cnidaria</taxon>
        <taxon>Hydrozoa</taxon>
        <taxon>Hydroidolina</taxon>
        <taxon>Anthoathecata</taxon>
        <taxon>Aplanulata</taxon>
        <taxon>Hydridae</taxon>
        <taxon>Hydra</taxon>
    </lineage>
</organism>
<evidence type="ECO:0000313" key="17">
    <source>
        <dbReference type="EMBL" id="CDG71379.1"/>
    </source>
</evidence>
<evidence type="ECO:0000256" key="4">
    <source>
        <dbReference type="ARBA" id="ARBA00022723"/>
    </source>
</evidence>
<evidence type="ECO:0000259" key="16">
    <source>
        <dbReference type="SMART" id="SM01011"/>
    </source>
</evidence>
<gene>
    <name evidence="17" type="primary">PEPD</name>
</gene>
<dbReference type="Pfam" id="PF05195">
    <property type="entry name" value="AMP_N"/>
    <property type="match status" value="1"/>
</dbReference>
<accession>T2MH00</accession>
<evidence type="ECO:0000256" key="14">
    <source>
        <dbReference type="ARBA" id="ARBA00044351"/>
    </source>
</evidence>
<dbReference type="GO" id="GO:0070006">
    <property type="term" value="F:metalloaminopeptidase activity"/>
    <property type="evidence" value="ECO:0007669"/>
    <property type="project" value="InterPro"/>
</dbReference>
<dbReference type="CDD" id="cd01087">
    <property type="entry name" value="Prolidase"/>
    <property type="match status" value="1"/>
</dbReference>
<name>T2MH00_HYDVU</name>
<dbReference type="Gene3D" id="3.90.230.10">
    <property type="entry name" value="Creatinase/methionine aminopeptidase superfamily"/>
    <property type="match status" value="1"/>
</dbReference>
<keyword evidence="3" id="KW-0645">Protease</keyword>
<comment type="catalytic activity">
    <reaction evidence="15">
        <text>Xaa-L-Pro dipeptide + H2O = an L-alpha-amino acid + L-proline</text>
        <dbReference type="Rhea" id="RHEA:76407"/>
        <dbReference type="ChEBI" id="CHEBI:15377"/>
        <dbReference type="ChEBI" id="CHEBI:59869"/>
        <dbReference type="ChEBI" id="CHEBI:60039"/>
        <dbReference type="ChEBI" id="CHEBI:195196"/>
        <dbReference type="EC" id="3.4.13.9"/>
    </reaction>
</comment>
<dbReference type="InterPro" id="IPR007865">
    <property type="entry name" value="Aminopep_P_N"/>
</dbReference>
<comment type="subunit">
    <text evidence="2">Homodimer.</text>
</comment>
<evidence type="ECO:0000256" key="2">
    <source>
        <dbReference type="ARBA" id="ARBA00011738"/>
    </source>
</evidence>
<dbReference type="GO" id="GO:0102009">
    <property type="term" value="F:proline dipeptidase activity"/>
    <property type="evidence" value="ECO:0007669"/>
    <property type="project" value="UniProtKB-EC"/>
</dbReference>
<evidence type="ECO:0000256" key="5">
    <source>
        <dbReference type="ARBA" id="ARBA00022801"/>
    </source>
</evidence>
<dbReference type="SUPFAM" id="SSF55920">
    <property type="entry name" value="Creatinase/aminopeptidase"/>
    <property type="match status" value="1"/>
</dbReference>
<dbReference type="Pfam" id="PF00557">
    <property type="entry name" value="Peptidase_M24"/>
    <property type="match status" value="1"/>
</dbReference>
<evidence type="ECO:0000256" key="3">
    <source>
        <dbReference type="ARBA" id="ARBA00022670"/>
    </source>
</evidence>
<keyword evidence="5" id="KW-0378">Hydrolase</keyword>
<comment type="cofactor">
    <cofactor evidence="1">
        <name>Mn(2+)</name>
        <dbReference type="ChEBI" id="CHEBI:29035"/>
    </cofactor>
</comment>
<dbReference type="PANTHER" id="PTHR48480">
    <property type="match status" value="1"/>
</dbReference>
<dbReference type="GO" id="GO:0030145">
    <property type="term" value="F:manganese ion binding"/>
    <property type="evidence" value="ECO:0007669"/>
    <property type="project" value="InterPro"/>
</dbReference>
<reference evidence="17" key="1">
    <citation type="journal article" date="2013" name="Genome Biol. Evol.">
        <title>Punctuated emergences of genetic and phenotypic innovations in eumetazoan, bilaterian, euteleostome, and hominidae ancestors.</title>
        <authorList>
            <person name="Wenger Y."/>
            <person name="Galliot B."/>
        </authorList>
    </citation>
    <scope>NUCLEOTIDE SEQUENCE</scope>
    <source>
        <tissue evidence="17">Whole animals</tissue>
    </source>
</reference>
<keyword evidence="6" id="KW-0224">Dipeptidase</keyword>
<feature type="domain" description="Aminopeptidase P N-terminal" evidence="16">
    <location>
        <begin position="105"/>
        <end position="241"/>
    </location>
</feature>
<dbReference type="AlphaFoldDB" id="T2MH00"/>
<dbReference type="InterPro" id="IPR000994">
    <property type="entry name" value="Pept_M24"/>
</dbReference>
<evidence type="ECO:0000256" key="13">
    <source>
        <dbReference type="ARBA" id="ARBA00044284"/>
    </source>
</evidence>
<comment type="similarity">
    <text evidence="9">Belongs to the peptidase M24B family. Eukaryotic-type prolidase subfamily.</text>
</comment>